<feature type="transmembrane region" description="Helical" evidence="6">
    <location>
        <begin position="47"/>
        <end position="72"/>
    </location>
</feature>
<dbReference type="PANTHER" id="PTHR34820">
    <property type="entry name" value="INNER MEMBRANE PROTEIN YEBZ"/>
    <property type="match status" value="1"/>
</dbReference>
<name>A0A2V3UPC1_9SPHN</name>
<organism evidence="8 9">
    <name type="scientific">Blastomonas natatoria</name>
    <dbReference type="NCBI Taxonomy" id="34015"/>
    <lineage>
        <taxon>Bacteria</taxon>
        <taxon>Pseudomonadati</taxon>
        <taxon>Pseudomonadota</taxon>
        <taxon>Alphaproteobacteria</taxon>
        <taxon>Sphingomonadales</taxon>
        <taxon>Sphingomonadaceae</taxon>
        <taxon>Blastomonas</taxon>
    </lineage>
</organism>
<evidence type="ECO:0000313" key="8">
    <source>
        <dbReference type="EMBL" id="PXW67380.1"/>
    </source>
</evidence>
<evidence type="ECO:0000256" key="1">
    <source>
        <dbReference type="ARBA" id="ARBA00004651"/>
    </source>
</evidence>
<keyword evidence="9" id="KW-1185">Reference proteome</keyword>
<feature type="transmembrane region" description="Helical" evidence="6">
    <location>
        <begin position="13"/>
        <end position="31"/>
    </location>
</feature>
<dbReference type="InterPro" id="IPR032694">
    <property type="entry name" value="CopC/D"/>
</dbReference>
<evidence type="ECO:0000256" key="3">
    <source>
        <dbReference type="ARBA" id="ARBA00022692"/>
    </source>
</evidence>
<keyword evidence="4 6" id="KW-1133">Transmembrane helix</keyword>
<dbReference type="PANTHER" id="PTHR34820:SF4">
    <property type="entry name" value="INNER MEMBRANE PROTEIN YEBZ"/>
    <property type="match status" value="1"/>
</dbReference>
<feature type="transmembrane region" description="Helical" evidence="6">
    <location>
        <begin position="92"/>
        <end position="112"/>
    </location>
</feature>
<dbReference type="GO" id="GO:0005886">
    <property type="term" value="C:plasma membrane"/>
    <property type="evidence" value="ECO:0007669"/>
    <property type="project" value="UniProtKB-SubCell"/>
</dbReference>
<evidence type="ECO:0000313" key="9">
    <source>
        <dbReference type="Proteomes" id="UP000248014"/>
    </source>
</evidence>
<proteinExistence type="predicted"/>
<dbReference type="EMBL" id="QJJM01000031">
    <property type="protein sequence ID" value="PXW67380.1"/>
    <property type="molecule type" value="Genomic_DNA"/>
</dbReference>
<dbReference type="GO" id="GO:0006825">
    <property type="term" value="P:copper ion transport"/>
    <property type="evidence" value="ECO:0007669"/>
    <property type="project" value="InterPro"/>
</dbReference>
<keyword evidence="2" id="KW-1003">Cell membrane</keyword>
<feature type="transmembrane region" description="Helical" evidence="6">
    <location>
        <begin position="288"/>
        <end position="308"/>
    </location>
</feature>
<dbReference type="InterPro" id="IPR008457">
    <property type="entry name" value="Cu-R_CopD_dom"/>
</dbReference>
<dbReference type="AlphaFoldDB" id="A0A2V3UPC1"/>
<keyword evidence="5 6" id="KW-0472">Membrane</keyword>
<reference evidence="8 9" key="1">
    <citation type="submission" date="2018-05" db="EMBL/GenBank/DDBJ databases">
        <title>Genomic Encyclopedia of Type Strains, Phase IV (KMG-IV): sequencing the most valuable type-strain genomes for metagenomic binning, comparative biology and taxonomic classification.</title>
        <authorList>
            <person name="Goeker M."/>
        </authorList>
    </citation>
    <scope>NUCLEOTIDE SEQUENCE [LARGE SCALE GENOMIC DNA]</scope>
    <source>
        <strain evidence="8 9">DSM 3183</strain>
    </source>
</reference>
<evidence type="ECO:0000256" key="6">
    <source>
        <dbReference type="SAM" id="Phobius"/>
    </source>
</evidence>
<comment type="subcellular location">
    <subcellularLocation>
        <location evidence="1">Cell membrane</location>
        <topology evidence="1">Multi-pass membrane protein</topology>
    </subcellularLocation>
</comment>
<feature type="transmembrane region" description="Helical" evidence="6">
    <location>
        <begin position="233"/>
        <end position="251"/>
    </location>
</feature>
<evidence type="ECO:0000259" key="7">
    <source>
        <dbReference type="Pfam" id="PF05425"/>
    </source>
</evidence>
<feature type="transmembrane region" description="Helical" evidence="6">
    <location>
        <begin position="198"/>
        <end position="221"/>
    </location>
</feature>
<evidence type="ECO:0000256" key="5">
    <source>
        <dbReference type="ARBA" id="ARBA00023136"/>
    </source>
</evidence>
<keyword evidence="3 6" id="KW-0812">Transmembrane</keyword>
<feature type="transmembrane region" description="Helical" evidence="6">
    <location>
        <begin position="119"/>
        <end position="137"/>
    </location>
</feature>
<dbReference type="Proteomes" id="UP000248014">
    <property type="component" value="Unassembled WGS sequence"/>
</dbReference>
<dbReference type="OrthoDB" id="6053803at2"/>
<dbReference type="Pfam" id="PF05425">
    <property type="entry name" value="CopD"/>
    <property type="match status" value="1"/>
</dbReference>
<evidence type="ECO:0000256" key="4">
    <source>
        <dbReference type="ARBA" id="ARBA00022989"/>
    </source>
</evidence>
<accession>A0A2V3UPC1</accession>
<gene>
    <name evidence="8" type="ORF">C7451_1312</name>
</gene>
<protein>
    <submittedName>
        <fullName evidence="8">Putative copper resistance protein D</fullName>
    </submittedName>
</protein>
<comment type="caution">
    <text evidence="8">The sequence shown here is derived from an EMBL/GenBank/DDBJ whole genome shotgun (WGS) entry which is preliminary data.</text>
</comment>
<sequence length="309" mass="32930">MEMGELSEQVLRFAHYALLLGLFGWTAFHLARLRHLEWVSQDEGRPALTLVAICAPLLSIALMLVSIAAMMGAPVASLDWPMIEAMIVGTEMGMAFLIRLALMFIGLCALLAMQGGKAVQLIAPICFGGALLTLSSSGHAAATEGGLGLFHRLNDGVHLLSTSLWLGAICWFLWLTVKAHRQPDLIPVLPLLRVMHAFAPLGVGLVAAAALTGIINAQLIFELENSVSVLTTPYGVLLTAKVVLFVSMLTFGAHNALIGRQAALDGESERMETSITLSRLRRSLAGELILAVGVIGLVAVLGMMSPIMM</sequence>
<feature type="transmembrane region" description="Helical" evidence="6">
    <location>
        <begin position="157"/>
        <end position="177"/>
    </location>
</feature>
<evidence type="ECO:0000256" key="2">
    <source>
        <dbReference type="ARBA" id="ARBA00022475"/>
    </source>
</evidence>
<feature type="domain" description="Copper resistance protein D" evidence="7">
    <location>
        <begin position="193"/>
        <end position="301"/>
    </location>
</feature>